<comment type="similarity">
    <text evidence="2">Belongs to the Nudix hydrolase family.</text>
</comment>
<dbReference type="RefSeq" id="WP_324619409.1">
    <property type="nucleotide sequence ID" value="NZ_JAYKOT010000003.1"/>
</dbReference>
<dbReference type="InterPro" id="IPR000086">
    <property type="entry name" value="NUDIX_hydrolase_dom"/>
</dbReference>
<evidence type="ECO:0000256" key="2">
    <source>
        <dbReference type="RuleBase" id="RU003476"/>
    </source>
</evidence>
<dbReference type="PANTHER" id="PTHR21340:SF0">
    <property type="entry name" value="BIS(5'-NUCLEOSYL)-TETRAPHOSPHATASE [ASYMMETRICAL]"/>
    <property type="match status" value="1"/>
</dbReference>
<comment type="caution">
    <text evidence="4">The sequence shown here is derived from an EMBL/GenBank/DDBJ whole genome shotgun (WGS) entry which is preliminary data.</text>
</comment>
<dbReference type="GO" id="GO:0004081">
    <property type="term" value="F:bis(5'-nucleosyl)-tetraphosphatase (asymmetrical) activity"/>
    <property type="evidence" value="ECO:0007669"/>
    <property type="project" value="TreeGrafter"/>
</dbReference>
<evidence type="ECO:0000259" key="3">
    <source>
        <dbReference type="PROSITE" id="PS51462"/>
    </source>
</evidence>
<feature type="domain" description="Nudix hydrolase" evidence="3">
    <location>
        <begin position="1"/>
        <end position="129"/>
    </location>
</feature>
<evidence type="ECO:0000256" key="1">
    <source>
        <dbReference type="ARBA" id="ARBA00022801"/>
    </source>
</evidence>
<keyword evidence="5" id="KW-1185">Reference proteome</keyword>
<sequence>MKETSSGGVVVRNGKVLILKKFRGDWVLPKGRLEEGENIRQAALREVLEETGVSGTIKEYIGYLKYNYKHSNGEIVNKTVHYFLMYDLDNTIPVPQREEGFFLCYYMDFRSAIKKLRYGAEKNMVKKAYQLIQRNNKK</sequence>
<name>A0AAW9MT70_9FIRM</name>
<dbReference type="Pfam" id="PF00293">
    <property type="entry name" value="NUDIX"/>
    <property type="match status" value="1"/>
</dbReference>
<dbReference type="CDD" id="cd03673">
    <property type="entry name" value="NUDIX_Ap6A_hydrolase"/>
    <property type="match status" value="1"/>
</dbReference>
<dbReference type="SUPFAM" id="SSF55811">
    <property type="entry name" value="Nudix"/>
    <property type="match status" value="1"/>
</dbReference>
<dbReference type="InterPro" id="IPR020084">
    <property type="entry name" value="NUDIX_hydrolase_CS"/>
</dbReference>
<dbReference type="InterPro" id="IPR015797">
    <property type="entry name" value="NUDIX_hydrolase-like_dom_sf"/>
</dbReference>
<dbReference type="InterPro" id="IPR051325">
    <property type="entry name" value="Nudix_hydrolase_domain"/>
</dbReference>
<dbReference type="Gene3D" id="3.90.79.10">
    <property type="entry name" value="Nucleoside Triphosphate Pyrophosphohydrolase"/>
    <property type="match status" value="1"/>
</dbReference>
<dbReference type="Proteomes" id="UP001357733">
    <property type="component" value="Unassembled WGS sequence"/>
</dbReference>
<dbReference type="GO" id="GO:0006167">
    <property type="term" value="P:AMP biosynthetic process"/>
    <property type="evidence" value="ECO:0007669"/>
    <property type="project" value="TreeGrafter"/>
</dbReference>
<dbReference type="PROSITE" id="PS51462">
    <property type="entry name" value="NUDIX"/>
    <property type="match status" value="1"/>
</dbReference>
<dbReference type="InterPro" id="IPR020476">
    <property type="entry name" value="Nudix_hydrolase"/>
</dbReference>
<reference evidence="4 5" key="1">
    <citation type="submission" date="2024-01" db="EMBL/GenBank/DDBJ databases">
        <title>Complete genome sequence of Citroniella saccharovorans strain M6.X9, isolated from human fecal sample.</title>
        <authorList>
            <person name="Cheng G."/>
            <person name="Westerholm M."/>
            <person name="Schnurer A."/>
        </authorList>
    </citation>
    <scope>NUCLEOTIDE SEQUENCE [LARGE SCALE GENOMIC DNA]</scope>
    <source>
        <strain evidence="4 5">DSM 29873</strain>
    </source>
</reference>
<organism evidence="4 5">
    <name type="scientific">Citroniella saccharovorans</name>
    <dbReference type="NCBI Taxonomy" id="2053367"/>
    <lineage>
        <taxon>Bacteria</taxon>
        <taxon>Bacillati</taxon>
        <taxon>Bacillota</taxon>
        <taxon>Tissierellia</taxon>
        <taxon>Tissierellales</taxon>
        <taxon>Peptoniphilaceae</taxon>
        <taxon>Citroniella</taxon>
    </lineage>
</organism>
<dbReference type="EMBL" id="JAYKOT010000003">
    <property type="protein sequence ID" value="MEB3429205.1"/>
    <property type="molecule type" value="Genomic_DNA"/>
</dbReference>
<evidence type="ECO:0000313" key="5">
    <source>
        <dbReference type="Proteomes" id="UP001357733"/>
    </source>
</evidence>
<evidence type="ECO:0000313" key="4">
    <source>
        <dbReference type="EMBL" id="MEB3429205.1"/>
    </source>
</evidence>
<gene>
    <name evidence="4" type="ORF">VLK81_04065</name>
</gene>
<accession>A0AAW9MT70</accession>
<proteinExistence type="inferred from homology"/>
<dbReference type="PROSITE" id="PS00893">
    <property type="entry name" value="NUDIX_BOX"/>
    <property type="match status" value="1"/>
</dbReference>
<keyword evidence="1 2" id="KW-0378">Hydrolase</keyword>
<protein>
    <submittedName>
        <fullName evidence="4">NUDIX domain-containing protein</fullName>
    </submittedName>
</protein>
<dbReference type="AlphaFoldDB" id="A0AAW9MT70"/>
<dbReference type="PRINTS" id="PR00502">
    <property type="entry name" value="NUDIXFAMILY"/>
</dbReference>
<dbReference type="PANTHER" id="PTHR21340">
    <property type="entry name" value="DIADENOSINE 5,5-P1,P4-TETRAPHOSPHATE PYROPHOSPHOHYDROLASE MUTT"/>
    <property type="match status" value="1"/>
</dbReference>
<dbReference type="GO" id="GO:0006754">
    <property type="term" value="P:ATP biosynthetic process"/>
    <property type="evidence" value="ECO:0007669"/>
    <property type="project" value="TreeGrafter"/>
</dbReference>